<evidence type="ECO:0000313" key="11">
    <source>
        <dbReference type="Proteomes" id="UP000034215"/>
    </source>
</evidence>
<dbReference type="CDD" id="cd01335">
    <property type="entry name" value="Radical_SAM"/>
    <property type="match status" value="1"/>
</dbReference>
<evidence type="ECO:0000256" key="7">
    <source>
        <dbReference type="ARBA" id="ARBA00023014"/>
    </source>
</evidence>
<evidence type="ECO:0000256" key="1">
    <source>
        <dbReference type="ARBA" id="ARBA00001966"/>
    </source>
</evidence>
<dbReference type="Proteomes" id="UP000034215">
    <property type="component" value="Unassembled WGS sequence"/>
</dbReference>
<feature type="domain" description="MTTase N-terminal" evidence="8">
    <location>
        <begin position="4"/>
        <end position="142"/>
    </location>
</feature>
<dbReference type="Pfam" id="PF00919">
    <property type="entry name" value="UPF0004"/>
    <property type="match status" value="1"/>
</dbReference>
<dbReference type="PROSITE" id="PS01278">
    <property type="entry name" value="MTTASE_RADICAL"/>
    <property type="match status" value="1"/>
</dbReference>
<dbReference type="Pfam" id="PF04055">
    <property type="entry name" value="Radical_SAM"/>
    <property type="match status" value="1"/>
</dbReference>
<gene>
    <name evidence="10" type="ORF">UT76_C0021G0044</name>
</gene>
<dbReference type="PANTHER" id="PTHR43020">
    <property type="entry name" value="CDK5 REGULATORY SUBUNIT-ASSOCIATED PROTEIN 1"/>
    <property type="match status" value="1"/>
</dbReference>
<dbReference type="SFLD" id="SFLDS00029">
    <property type="entry name" value="Radical_SAM"/>
    <property type="match status" value="1"/>
</dbReference>
<dbReference type="GO" id="GO:0051539">
    <property type="term" value="F:4 iron, 4 sulfur cluster binding"/>
    <property type="evidence" value="ECO:0007669"/>
    <property type="project" value="UniProtKB-KW"/>
</dbReference>
<keyword evidence="3 10" id="KW-0808">Transferase</keyword>
<sequence>MSPKTYYIKTFGCYSNTADSGTMAGMLEVLGYELLQVPEFKTEKETLQFVMKDADLLIVNSCSVRQKSEDKVYGIGKVVKEIKDLTGHKPFIILAGCIVGSVTGERQRYDFATLKKKTPWADLYMNPSQIHELPLLLKKEGLLSEWAAGNKVIEGAQDTATHAFINISQGCDNFCAFCVVPYARGREVSRSKEDILKDIGRLVKKGVTEITLCAQNVNSWGLSVKEKFQIRTGSNQKLPFAALLREIHEIPEIKKVSFLSSNPFDFTNDLVDAVSLPKIDNYIHIAVQSGNNDVLHRMNRRHTIEDFTALINKLNKVKKNIEIGTDLIVGFPGETREQFMDTVELVKKSNFSVAFIAMYSPRKGTVSETTFEDDVPSVEKKYRHDFLTKAWKASKKKERL</sequence>
<dbReference type="Gene3D" id="3.40.50.12160">
    <property type="entry name" value="Methylthiotransferase, N-terminal domain"/>
    <property type="match status" value="1"/>
</dbReference>
<dbReference type="PROSITE" id="PS51449">
    <property type="entry name" value="MTTASE_N"/>
    <property type="match status" value="1"/>
</dbReference>
<keyword evidence="4" id="KW-0949">S-adenosyl-L-methionine</keyword>
<evidence type="ECO:0000259" key="9">
    <source>
        <dbReference type="PROSITE" id="PS51918"/>
    </source>
</evidence>
<keyword evidence="5" id="KW-0479">Metal-binding</keyword>
<dbReference type="InterPro" id="IPR038135">
    <property type="entry name" value="Methylthiotransferase_N_sf"/>
</dbReference>
<evidence type="ECO:0000259" key="8">
    <source>
        <dbReference type="PROSITE" id="PS51449"/>
    </source>
</evidence>
<dbReference type="GO" id="GO:0046872">
    <property type="term" value="F:metal ion binding"/>
    <property type="evidence" value="ECO:0007669"/>
    <property type="project" value="UniProtKB-KW"/>
</dbReference>
<dbReference type="InterPro" id="IPR023404">
    <property type="entry name" value="rSAM_horseshoe"/>
</dbReference>
<proteinExistence type="predicted"/>
<dbReference type="SUPFAM" id="SSF102114">
    <property type="entry name" value="Radical SAM enzymes"/>
    <property type="match status" value="1"/>
</dbReference>
<accession>A0A0G0T5W9</accession>
<dbReference type="InterPro" id="IPR005839">
    <property type="entry name" value="Methylthiotransferase"/>
</dbReference>
<dbReference type="InterPro" id="IPR058240">
    <property type="entry name" value="rSAM_sf"/>
</dbReference>
<comment type="caution">
    <text evidence="10">The sequence shown here is derived from an EMBL/GenBank/DDBJ whole genome shotgun (WGS) entry which is preliminary data.</text>
</comment>
<dbReference type="InterPro" id="IPR020612">
    <property type="entry name" value="Methylthiotransferase_CS"/>
</dbReference>
<organism evidence="10 11">
    <name type="scientific">Candidatus Woesebacteria bacterium GW2011_GWB1_40_12</name>
    <dbReference type="NCBI Taxonomy" id="1618576"/>
    <lineage>
        <taxon>Bacteria</taxon>
        <taxon>Candidatus Woeseibacteriota</taxon>
    </lineage>
</organism>
<dbReference type="InterPro" id="IPR006638">
    <property type="entry name" value="Elp3/MiaA/NifB-like_rSAM"/>
</dbReference>
<dbReference type="SMART" id="SM00729">
    <property type="entry name" value="Elp3"/>
    <property type="match status" value="1"/>
</dbReference>
<name>A0A0G0T5W9_9BACT</name>
<dbReference type="NCBIfam" id="TIGR00089">
    <property type="entry name" value="MiaB/RimO family radical SAM methylthiotransferase"/>
    <property type="match status" value="1"/>
</dbReference>
<dbReference type="EMBL" id="LBYA01000021">
    <property type="protein sequence ID" value="KKR42545.1"/>
    <property type="molecule type" value="Genomic_DNA"/>
</dbReference>
<dbReference type="GO" id="GO:0035597">
    <property type="term" value="F:tRNA-2-methylthio-N(6)-dimethylallyladenosine(37) synthase activity"/>
    <property type="evidence" value="ECO:0007669"/>
    <property type="project" value="TreeGrafter"/>
</dbReference>
<dbReference type="AlphaFoldDB" id="A0A0G0T5W9"/>
<dbReference type="PROSITE" id="PS51918">
    <property type="entry name" value="RADICAL_SAM"/>
    <property type="match status" value="1"/>
</dbReference>
<dbReference type="FunFam" id="3.80.30.20:FF:000001">
    <property type="entry name" value="tRNA-2-methylthio-N(6)-dimethylallyladenosine synthase 2"/>
    <property type="match status" value="1"/>
</dbReference>
<evidence type="ECO:0000313" key="10">
    <source>
        <dbReference type="EMBL" id="KKR42545.1"/>
    </source>
</evidence>
<dbReference type="SFLD" id="SFLDG01082">
    <property type="entry name" value="B12-binding_domain_containing"/>
    <property type="match status" value="1"/>
</dbReference>
<protein>
    <submittedName>
        <fullName evidence="10">(Dimethylallyl)adenosine tRNA methylthiotransferase MiaB</fullName>
    </submittedName>
</protein>
<evidence type="ECO:0000256" key="3">
    <source>
        <dbReference type="ARBA" id="ARBA00022679"/>
    </source>
</evidence>
<keyword evidence="2" id="KW-0004">4Fe-4S</keyword>
<feature type="domain" description="Radical SAM core" evidence="9">
    <location>
        <begin position="157"/>
        <end position="397"/>
    </location>
</feature>
<dbReference type="PANTHER" id="PTHR43020:SF2">
    <property type="entry name" value="MITOCHONDRIAL TRNA METHYLTHIOTRANSFERASE CDK5RAP1"/>
    <property type="match status" value="1"/>
</dbReference>
<reference evidence="10 11" key="1">
    <citation type="journal article" date="2015" name="Nature">
        <title>rRNA introns, odd ribosomes, and small enigmatic genomes across a large radiation of phyla.</title>
        <authorList>
            <person name="Brown C.T."/>
            <person name="Hug L.A."/>
            <person name="Thomas B.C."/>
            <person name="Sharon I."/>
            <person name="Castelle C.J."/>
            <person name="Singh A."/>
            <person name="Wilkins M.J."/>
            <person name="Williams K.H."/>
            <person name="Banfield J.F."/>
        </authorList>
    </citation>
    <scope>NUCLEOTIDE SEQUENCE [LARGE SCALE GENOMIC DNA]</scope>
</reference>
<dbReference type="PATRIC" id="fig|1618576.3.peg.411"/>
<keyword evidence="6" id="KW-0408">Iron</keyword>
<evidence type="ECO:0000256" key="6">
    <source>
        <dbReference type="ARBA" id="ARBA00023004"/>
    </source>
</evidence>
<dbReference type="InterPro" id="IPR007197">
    <property type="entry name" value="rSAM"/>
</dbReference>
<evidence type="ECO:0000256" key="4">
    <source>
        <dbReference type="ARBA" id="ARBA00022691"/>
    </source>
</evidence>
<dbReference type="InterPro" id="IPR013848">
    <property type="entry name" value="Methylthiotransferase_N"/>
</dbReference>
<dbReference type="GO" id="GO:0005829">
    <property type="term" value="C:cytosol"/>
    <property type="evidence" value="ECO:0007669"/>
    <property type="project" value="TreeGrafter"/>
</dbReference>
<dbReference type="Gene3D" id="3.80.30.20">
    <property type="entry name" value="tm_1862 like domain"/>
    <property type="match status" value="1"/>
</dbReference>
<comment type="cofactor">
    <cofactor evidence="1">
        <name>[4Fe-4S] cluster</name>
        <dbReference type="ChEBI" id="CHEBI:49883"/>
    </cofactor>
</comment>
<evidence type="ECO:0000256" key="5">
    <source>
        <dbReference type="ARBA" id="ARBA00022723"/>
    </source>
</evidence>
<keyword evidence="7" id="KW-0411">Iron-sulfur</keyword>
<evidence type="ECO:0000256" key="2">
    <source>
        <dbReference type="ARBA" id="ARBA00022485"/>
    </source>
</evidence>